<reference evidence="4 5" key="1">
    <citation type="submission" date="2022-09" db="EMBL/GenBank/DDBJ databases">
        <title>Interaction between co-microsymbionts with complementary sets of symbiotic genes in legume-rhizobium systems.</title>
        <authorList>
            <person name="Safronova V."/>
            <person name="Sazanova A."/>
            <person name="Afonin A."/>
            <person name="Chirak E."/>
        </authorList>
    </citation>
    <scope>NUCLEOTIDE SEQUENCE [LARGE SCALE GENOMIC DNA]</scope>
    <source>
        <strain evidence="4 5">A18/4-1</strain>
    </source>
</reference>
<feature type="compositionally biased region" description="Pro residues" evidence="1">
    <location>
        <begin position="1"/>
        <end position="10"/>
    </location>
</feature>
<feature type="transmembrane region" description="Helical" evidence="2">
    <location>
        <begin position="266"/>
        <end position="288"/>
    </location>
</feature>
<feature type="region of interest" description="Disordered" evidence="1">
    <location>
        <begin position="171"/>
        <end position="193"/>
    </location>
</feature>
<feature type="region of interest" description="Disordered" evidence="1">
    <location>
        <begin position="68"/>
        <end position="158"/>
    </location>
</feature>
<feature type="compositionally biased region" description="Pro residues" evidence="1">
    <location>
        <begin position="17"/>
        <end position="26"/>
    </location>
</feature>
<evidence type="ECO:0000313" key="5">
    <source>
        <dbReference type="Proteomes" id="UP001061862"/>
    </source>
</evidence>
<evidence type="ECO:0000313" key="4">
    <source>
        <dbReference type="EMBL" id="UXN69650.1"/>
    </source>
</evidence>
<dbReference type="RefSeq" id="WP_262168229.1">
    <property type="nucleotide sequence ID" value="NZ_CP104965.1"/>
</dbReference>
<accession>A0ABY6CBM5</accession>
<feature type="region of interest" description="Disordered" evidence="1">
    <location>
        <begin position="42"/>
        <end position="61"/>
    </location>
</feature>
<organism evidence="4 5">
    <name type="scientific">Devosia neptuniae</name>
    <dbReference type="NCBI Taxonomy" id="191302"/>
    <lineage>
        <taxon>Bacteria</taxon>
        <taxon>Pseudomonadati</taxon>
        <taxon>Pseudomonadota</taxon>
        <taxon>Alphaproteobacteria</taxon>
        <taxon>Hyphomicrobiales</taxon>
        <taxon>Devosiaceae</taxon>
        <taxon>Devosia</taxon>
    </lineage>
</organism>
<dbReference type="InterPro" id="IPR007730">
    <property type="entry name" value="SPOR-like_dom"/>
</dbReference>
<dbReference type="Proteomes" id="UP001061862">
    <property type="component" value="Chromosome"/>
</dbReference>
<feature type="region of interest" description="Disordered" evidence="1">
    <location>
        <begin position="1"/>
        <end position="36"/>
    </location>
</feature>
<keyword evidence="2" id="KW-1133">Transmembrane helix</keyword>
<dbReference type="EMBL" id="CP104965">
    <property type="protein sequence ID" value="UXN69650.1"/>
    <property type="molecule type" value="Genomic_DNA"/>
</dbReference>
<feature type="compositionally biased region" description="Low complexity" evidence="1">
    <location>
        <begin position="136"/>
        <end position="148"/>
    </location>
</feature>
<keyword evidence="5" id="KW-1185">Reference proteome</keyword>
<evidence type="ECO:0000256" key="1">
    <source>
        <dbReference type="SAM" id="MobiDB-lite"/>
    </source>
</evidence>
<gene>
    <name evidence="4" type="ORF">N8A98_20910</name>
</gene>
<keyword evidence="2" id="KW-0812">Transmembrane</keyword>
<name>A0ABY6CBM5_9HYPH</name>
<feature type="domain" description="SPOR" evidence="3">
    <location>
        <begin position="525"/>
        <end position="600"/>
    </location>
</feature>
<evidence type="ECO:0000259" key="3">
    <source>
        <dbReference type="Pfam" id="PF05036"/>
    </source>
</evidence>
<proteinExistence type="predicted"/>
<evidence type="ECO:0000256" key="2">
    <source>
        <dbReference type="SAM" id="Phobius"/>
    </source>
</evidence>
<sequence>MPPAPKPAPQPTVAAPAPAPTPPAAPSAPTSSDYDSIADLIAAELLGDTQPEPTLPAASVAPVVTAPAPQAARPAVSGGLVVDQDERRQPSFDSPQPAPKPQVDSFKIPPVFGLGSRPAAPAAVAPTPTPSEPRIEAPVAATPAAVESAADDTLGSDPIDEIENLIGRAVRVDSDAPTPARPAEERPLASPALRSLATPTLAQQSAARSPRPVSDVDETILAAAAATGADIGWVETADAEEAKPGKRRVKAERAPRAPRSFNFSRALAGPVVAVVLLALAGFGLYWVLGMGGESGPPPVLTADATPIKETPAAQPATAAANQSVVFNEIDGVQPGSDEQLVSRDQADVNEVTQVASTPSVSEEGLANRKVRTVTVRPDGTIVSGEETVAGSAILPVDRPNVPAVPGAETASPELLAAAAQPEPTPTPAPTPVVPPVTPVTPGSTVPAVDAAGNPIAGKTTIVPRTRPASFAQQTASAAPATTVDAIINNAAEPAATPAPTPAPAASTAAIPAGATEVEALPNDAPAYVQLASQRSEAEARQTAQAMVSRFGPLFGGANMEVQRVDLGARGVFYRVRVPANSIQSANDMCTQVKAAGGDCFTM</sequence>
<dbReference type="Pfam" id="PF05036">
    <property type="entry name" value="SPOR"/>
    <property type="match status" value="1"/>
</dbReference>
<keyword evidence="2" id="KW-0472">Membrane</keyword>
<protein>
    <submittedName>
        <fullName evidence="4">SPOR domain-containing protein</fullName>
    </submittedName>
</protein>